<evidence type="ECO:0000313" key="2">
    <source>
        <dbReference type="EMBL" id="CAE0779706.1"/>
    </source>
</evidence>
<reference evidence="2" key="1">
    <citation type="submission" date="2021-01" db="EMBL/GenBank/DDBJ databases">
        <authorList>
            <person name="Corre E."/>
            <person name="Pelletier E."/>
            <person name="Niang G."/>
            <person name="Scheremetjew M."/>
            <person name="Finn R."/>
            <person name="Kale V."/>
            <person name="Holt S."/>
            <person name="Cochrane G."/>
            <person name="Meng A."/>
            <person name="Brown T."/>
            <person name="Cohen L."/>
        </authorList>
    </citation>
    <scope>NUCLEOTIDE SEQUENCE</scope>
    <source>
        <strain evidence="2">CCMP645</strain>
    </source>
</reference>
<feature type="region of interest" description="Disordered" evidence="1">
    <location>
        <begin position="1"/>
        <end position="26"/>
    </location>
</feature>
<name>A0A7S4F8S1_CHRCT</name>
<evidence type="ECO:0000256" key="1">
    <source>
        <dbReference type="SAM" id="MobiDB-lite"/>
    </source>
</evidence>
<protein>
    <submittedName>
        <fullName evidence="2">Uncharacterized protein</fullName>
    </submittedName>
</protein>
<feature type="compositionally biased region" description="Pro residues" evidence="1">
    <location>
        <begin position="8"/>
        <end position="26"/>
    </location>
</feature>
<gene>
    <name evidence="2" type="ORF">PCAR00345_LOCUS32345</name>
</gene>
<sequence>MEIVQAEPVPPSPPMPPPALPPSPPSACVPTTVEIKTPRYWAYEMGYTIDGTITHQSSDLITSNRPMTNSNQFKNNKLFLHTICLGFGEHSIELFDSYGDGWDNGYLSVFDPAGGNSLLSPKTVTSYQAGPYSFMLAETQFSVLEEPITLQPKTTPRPP</sequence>
<proteinExistence type="predicted"/>
<dbReference type="EMBL" id="HBIZ01050549">
    <property type="protein sequence ID" value="CAE0779706.1"/>
    <property type="molecule type" value="Transcribed_RNA"/>
</dbReference>
<dbReference type="AlphaFoldDB" id="A0A7S4F8S1"/>
<accession>A0A7S4F8S1</accession>
<organism evidence="2">
    <name type="scientific">Chrysotila carterae</name>
    <name type="common">Marine alga</name>
    <name type="synonym">Syracosphaera carterae</name>
    <dbReference type="NCBI Taxonomy" id="13221"/>
    <lineage>
        <taxon>Eukaryota</taxon>
        <taxon>Haptista</taxon>
        <taxon>Haptophyta</taxon>
        <taxon>Prymnesiophyceae</taxon>
        <taxon>Isochrysidales</taxon>
        <taxon>Isochrysidaceae</taxon>
        <taxon>Chrysotila</taxon>
    </lineage>
</organism>